<evidence type="ECO:0000256" key="7">
    <source>
        <dbReference type="ARBA" id="ARBA00022968"/>
    </source>
</evidence>
<dbReference type="Gene3D" id="3.40.50.11660">
    <property type="entry name" value="Glycosyl transferase family 10, C-terminal domain"/>
    <property type="match status" value="1"/>
</dbReference>
<dbReference type="SUPFAM" id="SSF53756">
    <property type="entry name" value="UDP-Glycosyltransferase/glycogen phosphorylase"/>
    <property type="match status" value="1"/>
</dbReference>
<dbReference type="EMBL" id="JAEPRD010000046">
    <property type="protein sequence ID" value="KAG2204118.1"/>
    <property type="molecule type" value="Genomic_DNA"/>
</dbReference>
<evidence type="ECO:0000256" key="3">
    <source>
        <dbReference type="ARBA" id="ARBA00008919"/>
    </source>
</evidence>
<evidence type="ECO:0000256" key="9">
    <source>
        <dbReference type="ARBA" id="ARBA00023136"/>
    </source>
</evidence>
<name>A0A8H7R6E3_9FUNG</name>
<dbReference type="GO" id="GO:0046920">
    <property type="term" value="F:alpha-(1-&gt;3)-fucosyltransferase activity"/>
    <property type="evidence" value="ECO:0007669"/>
    <property type="project" value="TreeGrafter"/>
</dbReference>
<protein>
    <recommendedName>
        <fullName evidence="12">Fucosyltransferase</fullName>
        <ecNumber evidence="12">2.4.1.-</ecNumber>
    </recommendedName>
</protein>
<keyword evidence="7" id="KW-0735">Signal-anchor</keyword>
<proteinExistence type="inferred from homology"/>
<dbReference type="InterPro" id="IPR055270">
    <property type="entry name" value="Glyco_tran_10_C"/>
</dbReference>
<dbReference type="Pfam" id="PF00852">
    <property type="entry name" value="Glyco_transf_10"/>
    <property type="match status" value="1"/>
</dbReference>
<keyword evidence="15" id="KW-1185">Reference proteome</keyword>
<keyword evidence="6 12" id="KW-0812">Transmembrane</keyword>
<dbReference type="PANTHER" id="PTHR11929:SF194">
    <property type="entry name" value="ALPHA-(1,3)-FUCOSYLTRANSFERASE 10"/>
    <property type="match status" value="1"/>
</dbReference>
<keyword evidence="9 12" id="KW-0472">Membrane</keyword>
<evidence type="ECO:0000313" key="14">
    <source>
        <dbReference type="EMBL" id="KAG2204118.1"/>
    </source>
</evidence>
<dbReference type="InterPro" id="IPR001503">
    <property type="entry name" value="Glyco_trans_10"/>
</dbReference>
<keyword evidence="8 12" id="KW-1133">Transmembrane helix</keyword>
<keyword evidence="10" id="KW-0325">Glycoprotein</keyword>
<evidence type="ECO:0000256" key="10">
    <source>
        <dbReference type="ARBA" id="ARBA00023180"/>
    </source>
</evidence>
<dbReference type="EC" id="2.4.1.-" evidence="12"/>
<comment type="similarity">
    <text evidence="3 12">Belongs to the glycosyltransferase 10 family.</text>
</comment>
<evidence type="ECO:0000256" key="1">
    <source>
        <dbReference type="ARBA" id="ARBA00004606"/>
    </source>
</evidence>
<evidence type="ECO:0000256" key="11">
    <source>
        <dbReference type="ARBA" id="ARBA00037847"/>
    </source>
</evidence>
<sequence length="445" mass="50809">MVRELPPLKIVYATNWFGAPKFSQDEEIGRNCPIPEGYYFNLTEHKSWCTLTSDAKERSEAAGLILHAPDTVLNDLPPHVKNQPWILESMEAPFSSPFRADEPLMKDFDYLASYNFKSSFLFSYFSPSVMDVVNRPLPKDFISTKKKGAPILWIARNCRAVNGREAYIAKLREYVNIDSYGGCLNNKDFPLDKSRMELLAEYKFYLAAENSNCDNYVTEKLSDTISMSAVPIVDGPPSYEGYVPSDRSIIHMDAYPDPRDLADYINYLDRNDTAYLEYLSFRRDAINIPAKERLDPAFINNWSDTIEYTKTSSYCSICRGMIPWWKAKQDGESYHEPNKDVFRVDDSCTDAGKWNYITQGPPYIPNWIPRAPDEFTRPDFYALINNNGSALANTTTIEEVVNDKGDAVMIANGSFILLYIVFILVLLRISKKSQTKNNNVVDPLL</sequence>
<comment type="pathway">
    <text evidence="2">Protein modification; protein glycosylation.</text>
</comment>
<evidence type="ECO:0000256" key="8">
    <source>
        <dbReference type="ARBA" id="ARBA00022989"/>
    </source>
</evidence>
<evidence type="ECO:0000256" key="2">
    <source>
        <dbReference type="ARBA" id="ARBA00004922"/>
    </source>
</evidence>
<dbReference type="UniPathway" id="UPA00378"/>
<evidence type="ECO:0000256" key="5">
    <source>
        <dbReference type="ARBA" id="ARBA00022679"/>
    </source>
</evidence>
<comment type="caution">
    <text evidence="14">The sequence shown here is derived from an EMBL/GenBank/DDBJ whole genome shotgun (WGS) entry which is preliminary data.</text>
</comment>
<dbReference type="InterPro" id="IPR038577">
    <property type="entry name" value="GT10-like_C_sf"/>
</dbReference>
<keyword evidence="5 12" id="KW-0808">Transferase</keyword>
<accession>A0A8H7R6E3</accession>
<dbReference type="GO" id="GO:0032580">
    <property type="term" value="C:Golgi cisterna membrane"/>
    <property type="evidence" value="ECO:0007669"/>
    <property type="project" value="UniProtKB-SubCell"/>
</dbReference>
<evidence type="ECO:0000259" key="13">
    <source>
        <dbReference type="Pfam" id="PF00852"/>
    </source>
</evidence>
<keyword evidence="4 12" id="KW-0328">Glycosyltransferase</keyword>
<dbReference type="FunFam" id="3.40.50.11660:FF:000002">
    <property type="entry name" value="Alpha-(1,3)-fucosyltransferase"/>
    <property type="match status" value="1"/>
</dbReference>
<feature type="domain" description="Fucosyltransferase C-terminal" evidence="13">
    <location>
        <begin position="145"/>
        <end position="319"/>
    </location>
</feature>
<dbReference type="OrthoDB" id="427096at2759"/>
<evidence type="ECO:0000256" key="4">
    <source>
        <dbReference type="ARBA" id="ARBA00022676"/>
    </source>
</evidence>
<reference evidence="14" key="1">
    <citation type="submission" date="2020-12" db="EMBL/GenBank/DDBJ databases">
        <title>Metabolic potential, ecology and presence of endohyphal bacteria is reflected in genomic diversity of Mucoromycotina.</title>
        <authorList>
            <person name="Muszewska A."/>
            <person name="Okrasinska A."/>
            <person name="Steczkiewicz K."/>
            <person name="Drgas O."/>
            <person name="Orlowska M."/>
            <person name="Perlinska-Lenart U."/>
            <person name="Aleksandrzak-Piekarczyk T."/>
            <person name="Szatraj K."/>
            <person name="Zielenkiewicz U."/>
            <person name="Pilsyk S."/>
            <person name="Malc E."/>
            <person name="Mieczkowski P."/>
            <person name="Kruszewska J.S."/>
            <person name="Biernat P."/>
            <person name="Pawlowska J."/>
        </authorList>
    </citation>
    <scope>NUCLEOTIDE SEQUENCE</scope>
    <source>
        <strain evidence="14">WA0000017839</strain>
    </source>
</reference>
<dbReference type="PANTHER" id="PTHR11929">
    <property type="entry name" value="ALPHA- 1,3 -FUCOSYLTRANSFERASE"/>
    <property type="match status" value="1"/>
</dbReference>
<dbReference type="AlphaFoldDB" id="A0A8H7R6E3"/>
<keyword evidence="12" id="KW-0333">Golgi apparatus</keyword>
<feature type="transmembrane region" description="Helical" evidence="12">
    <location>
        <begin position="407"/>
        <end position="427"/>
    </location>
</feature>
<evidence type="ECO:0000256" key="12">
    <source>
        <dbReference type="RuleBase" id="RU003832"/>
    </source>
</evidence>
<gene>
    <name evidence="14" type="ORF">INT47_011601</name>
</gene>
<dbReference type="Proteomes" id="UP000603453">
    <property type="component" value="Unassembled WGS sequence"/>
</dbReference>
<evidence type="ECO:0000313" key="15">
    <source>
        <dbReference type="Proteomes" id="UP000603453"/>
    </source>
</evidence>
<evidence type="ECO:0000256" key="6">
    <source>
        <dbReference type="ARBA" id="ARBA00022692"/>
    </source>
</evidence>
<comment type="subcellular location">
    <subcellularLocation>
        <location evidence="11">Endomembrane system</location>
        <topology evidence="11">Single-pass membrane protein</topology>
    </subcellularLocation>
    <subcellularLocation>
        <location evidence="12">Golgi apparatus</location>
        <location evidence="12">Golgi stack membrane</location>
        <topology evidence="12">Single-pass type II membrane protein</topology>
    </subcellularLocation>
    <subcellularLocation>
        <location evidence="1">Membrane</location>
        <topology evidence="1">Single-pass type II membrane protein</topology>
    </subcellularLocation>
</comment>
<organism evidence="14 15">
    <name type="scientific">Mucor saturninus</name>
    <dbReference type="NCBI Taxonomy" id="64648"/>
    <lineage>
        <taxon>Eukaryota</taxon>
        <taxon>Fungi</taxon>
        <taxon>Fungi incertae sedis</taxon>
        <taxon>Mucoromycota</taxon>
        <taxon>Mucoromycotina</taxon>
        <taxon>Mucoromycetes</taxon>
        <taxon>Mucorales</taxon>
        <taxon>Mucorineae</taxon>
        <taxon>Mucoraceae</taxon>
        <taxon>Mucor</taxon>
    </lineage>
</organism>